<dbReference type="SUPFAM" id="SSF57756">
    <property type="entry name" value="Retrovirus zinc finger-like domains"/>
    <property type="match status" value="1"/>
</dbReference>
<protein>
    <submittedName>
        <fullName evidence="5">Ribosomal large subunit pseudouridine synthase D</fullName>
    </submittedName>
</protein>
<keyword evidence="1" id="KW-0175">Coiled coil</keyword>
<dbReference type="OrthoDB" id="437228at2759"/>
<dbReference type="EMBL" id="CAMXCT030006157">
    <property type="protein sequence ID" value="CAL4801359.1"/>
    <property type="molecule type" value="Genomic_DNA"/>
</dbReference>
<dbReference type="GO" id="GO:0003676">
    <property type="term" value="F:nucleic acid binding"/>
    <property type="evidence" value="ECO:0007669"/>
    <property type="project" value="InterPro"/>
</dbReference>
<evidence type="ECO:0000256" key="1">
    <source>
        <dbReference type="SAM" id="Coils"/>
    </source>
</evidence>
<evidence type="ECO:0000313" key="6">
    <source>
        <dbReference type="Proteomes" id="UP001152797"/>
    </source>
</evidence>
<evidence type="ECO:0000313" key="3">
    <source>
        <dbReference type="EMBL" id="CAI4014047.1"/>
    </source>
</evidence>
<feature type="coiled-coil region" evidence="1">
    <location>
        <begin position="657"/>
        <end position="691"/>
    </location>
</feature>
<reference evidence="4" key="2">
    <citation type="submission" date="2024-04" db="EMBL/GenBank/DDBJ databases">
        <authorList>
            <person name="Chen Y."/>
            <person name="Shah S."/>
            <person name="Dougan E. K."/>
            <person name="Thang M."/>
            <person name="Chan C."/>
        </authorList>
    </citation>
    <scope>NUCLEOTIDE SEQUENCE [LARGE SCALE GENOMIC DNA]</scope>
</reference>
<feature type="region of interest" description="Disordered" evidence="2">
    <location>
        <begin position="515"/>
        <end position="541"/>
    </location>
</feature>
<dbReference type="InterPro" id="IPR036875">
    <property type="entry name" value="Znf_CCHC_sf"/>
</dbReference>
<organism evidence="3">
    <name type="scientific">Cladocopium goreaui</name>
    <dbReference type="NCBI Taxonomy" id="2562237"/>
    <lineage>
        <taxon>Eukaryota</taxon>
        <taxon>Sar</taxon>
        <taxon>Alveolata</taxon>
        <taxon>Dinophyceae</taxon>
        <taxon>Suessiales</taxon>
        <taxon>Symbiodiniaceae</taxon>
        <taxon>Cladocopium</taxon>
    </lineage>
</organism>
<dbReference type="GO" id="GO:0008270">
    <property type="term" value="F:zinc ion binding"/>
    <property type="evidence" value="ECO:0007669"/>
    <property type="project" value="InterPro"/>
</dbReference>
<feature type="compositionally biased region" description="Acidic residues" evidence="2">
    <location>
        <begin position="524"/>
        <end position="538"/>
    </location>
</feature>
<keyword evidence="6" id="KW-1185">Reference proteome</keyword>
<accession>A0A9P1DP63</accession>
<gene>
    <name evidence="3" type="ORF">C1SCF055_LOCUS38977</name>
</gene>
<comment type="caution">
    <text evidence="3">The sequence shown here is derived from an EMBL/GenBank/DDBJ whole genome shotgun (WGS) entry which is preliminary data.</text>
</comment>
<reference evidence="3" key="1">
    <citation type="submission" date="2022-10" db="EMBL/GenBank/DDBJ databases">
        <authorList>
            <person name="Chen Y."/>
            <person name="Dougan E. K."/>
            <person name="Chan C."/>
            <person name="Rhodes N."/>
            <person name="Thang M."/>
        </authorList>
    </citation>
    <scope>NUCLEOTIDE SEQUENCE</scope>
</reference>
<dbReference type="Gene3D" id="4.10.60.10">
    <property type="entry name" value="Zinc finger, CCHC-type"/>
    <property type="match status" value="1"/>
</dbReference>
<dbReference type="Proteomes" id="UP001152797">
    <property type="component" value="Unassembled WGS sequence"/>
</dbReference>
<evidence type="ECO:0000313" key="4">
    <source>
        <dbReference type="EMBL" id="CAL1167422.1"/>
    </source>
</evidence>
<dbReference type="EMBL" id="CAMXCT020006157">
    <property type="protein sequence ID" value="CAL1167422.1"/>
    <property type="molecule type" value="Genomic_DNA"/>
</dbReference>
<dbReference type="EMBL" id="CAMXCT010006157">
    <property type="protein sequence ID" value="CAI4014047.1"/>
    <property type="molecule type" value="Genomic_DNA"/>
</dbReference>
<dbReference type="AlphaFoldDB" id="A0A9P1DP63"/>
<sequence>MATVKEEDRAKLEKFDGTDPSAYKRWRRKAELMLLALPNTFEKSRWGPKLCEYVSGEAEELIEDISISELCQEGGYKQVLSALDQKYSKRKEEEVQQYLKEYFYRCTIRQNETFRQFVVRLETTYKKLAEHGIELPPTVKGWMLMKKMNLDMTQEALILTSTSGSLKYEDVTTALTKVLPEGKCLVQVKSKDIFVTENQEDEPREVYVQEDEAADVFEAVAEMVQECEGEYEDALDAYETYAEIRKRMQSQKVARGFRTPPTPHLHLTGTMQAKIQQMKDKTRCHICRALGHWKRECPKKDKGSGKGTKSYGKRAENMPKETHDAMVADYELQGARGSEQEELSDIDAEALKSQFHEAFFTDDSVSELETLLAQDVQKGGTSSSSQFSKVFECNFADSDAHGLESYMCDAQGAHDCSLSTHAVPDTACRKTLVGQQTLEGIENELGLRGKKVHRFDDENVFRFGNDGCLKTVESVLIPVMFKHRSVVIRAAVLPGKGAHTRQKKDMEEEMIQKANNLDLQPDQPSDEPEEEGLGNEELETGKHKGMGFSKVYKDHKEYVAWVRENVEPSKKKFTAGMLKFRLYVEARDKKKKQRLSQITGTRPMVPMFQEKDNKDKGIRRSKLESEWEEIMDQSQTASPAQSHTARLPTQEDMLLQMKVVQEQMKLLNQTIQNATNQKAELEGQMMEMKKYMEKKQ</sequence>
<evidence type="ECO:0000256" key="2">
    <source>
        <dbReference type="SAM" id="MobiDB-lite"/>
    </source>
</evidence>
<name>A0A9P1DP63_9DINO</name>
<proteinExistence type="predicted"/>
<evidence type="ECO:0000313" key="5">
    <source>
        <dbReference type="EMBL" id="CAL4801359.1"/>
    </source>
</evidence>